<proteinExistence type="predicted"/>
<dbReference type="EMBL" id="JABWRE020000001">
    <property type="protein sequence ID" value="MBV4536836.1"/>
    <property type="molecule type" value="Genomic_DNA"/>
</dbReference>
<dbReference type="EMBL" id="JABWRE010000007">
    <property type="protein sequence ID" value="MBC3441320.1"/>
    <property type="molecule type" value="Genomic_DNA"/>
</dbReference>
<evidence type="ECO:0000313" key="2">
    <source>
        <dbReference type="EMBL" id="MBV4536836.1"/>
    </source>
</evidence>
<organism evidence="1">
    <name type="scientific">Pseudomonas urmiensis</name>
    <dbReference type="NCBI Taxonomy" id="2745493"/>
    <lineage>
        <taxon>Bacteria</taxon>
        <taxon>Pseudomonadati</taxon>
        <taxon>Pseudomonadota</taxon>
        <taxon>Gammaproteobacteria</taxon>
        <taxon>Pseudomonadales</taxon>
        <taxon>Pseudomonadaceae</taxon>
        <taxon>Pseudomonas</taxon>
    </lineage>
</organism>
<dbReference type="Proteomes" id="UP000599879">
    <property type="component" value="Unassembled WGS sequence"/>
</dbReference>
<reference evidence="2" key="3">
    <citation type="submission" date="2021-06" db="EMBL/GenBank/DDBJ databases">
        <title>Updating the genus Pseudomonas: Description of 43 new species and partition of the Pseudomonas putida group.</title>
        <authorList>
            <person name="Girard L."/>
            <person name="Lood C."/>
            <person name="Vandamme P."/>
            <person name="Rokni-Zadeh H."/>
            <person name="Van Noort V."/>
            <person name="Hofte M."/>
            <person name="Lavigne R."/>
            <person name="De Mot R."/>
        </authorList>
    </citation>
    <scope>NUCLEOTIDE SEQUENCE</scope>
    <source>
        <strain evidence="2">SWRI10</strain>
    </source>
</reference>
<protein>
    <submittedName>
        <fullName evidence="1">Uncharacterized protein</fullName>
    </submittedName>
</protein>
<name>A0A923FZN6_9PSED</name>
<reference evidence="1" key="2">
    <citation type="submission" date="2020-07" db="EMBL/GenBank/DDBJ databases">
        <authorList>
            <person name="Lood C."/>
            <person name="Girard L."/>
        </authorList>
    </citation>
    <scope>NUCLEOTIDE SEQUENCE</scope>
    <source>
        <strain evidence="1">SWRI10</strain>
    </source>
</reference>
<gene>
    <name evidence="2" type="ORF">HU737_012660</name>
    <name evidence="1" type="ORF">HU737_11545</name>
</gene>
<evidence type="ECO:0000313" key="1">
    <source>
        <dbReference type="EMBL" id="MBC3441320.1"/>
    </source>
</evidence>
<comment type="caution">
    <text evidence="1">The sequence shown here is derived from an EMBL/GenBank/DDBJ whole genome shotgun (WGS) entry which is preliminary data.</text>
</comment>
<accession>A0A923FZN6</accession>
<reference evidence="1" key="1">
    <citation type="journal article" date="2020" name="Microorganisms">
        <title>Reliable Identification of Environmental Pseudomonas Isolates Using the rpoD Gene.</title>
        <authorList>
            <consortium name="The Broad Institute Genome Sequencing Platform"/>
            <person name="Girard L."/>
            <person name="Lood C."/>
            <person name="Rokni-Zadeh H."/>
            <person name="van Noort V."/>
            <person name="Lavigne R."/>
            <person name="De Mot R."/>
        </authorList>
    </citation>
    <scope>NUCLEOTIDE SEQUENCE</scope>
    <source>
        <strain evidence="1">SWRI10</strain>
    </source>
</reference>
<sequence>MLQQCPHPSSLGKLKHLTELIGINLSAPMRGHRHRAENSGPSIWIG</sequence>
<dbReference type="AlphaFoldDB" id="A0A923FZN6"/>